<evidence type="ECO:0000313" key="7">
    <source>
        <dbReference type="RefSeq" id="XP_022102303.1"/>
    </source>
</evidence>
<dbReference type="PROSITE" id="PS50017">
    <property type="entry name" value="DEATH_DOMAIN"/>
    <property type="match status" value="1"/>
</dbReference>
<feature type="compositionally biased region" description="Basic and acidic residues" evidence="3">
    <location>
        <begin position="161"/>
        <end position="175"/>
    </location>
</feature>
<dbReference type="InterPro" id="IPR027417">
    <property type="entry name" value="P-loop_NTPase"/>
</dbReference>
<evidence type="ECO:0000256" key="2">
    <source>
        <dbReference type="ARBA" id="ARBA00022840"/>
    </source>
</evidence>
<dbReference type="PROSITE" id="PS50837">
    <property type="entry name" value="NACHT"/>
    <property type="match status" value="1"/>
</dbReference>
<name>A0A8B7Z9F9_ACAPL</name>
<dbReference type="GeneID" id="110985530"/>
<dbReference type="SUPFAM" id="SSF52047">
    <property type="entry name" value="RNI-like"/>
    <property type="match status" value="1"/>
</dbReference>
<evidence type="ECO:0000313" key="6">
    <source>
        <dbReference type="Proteomes" id="UP000694845"/>
    </source>
</evidence>
<feature type="domain" description="NACHT" evidence="5">
    <location>
        <begin position="191"/>
        <end position="408"/>
    </location>
</feature>
<dbReference type="SMART" id="SM00005">
    <property type="entry name" value="DEATH"/>
    <property type="match status" value="1"/>
</dbReference>
<dbReference type="GO" id="GO:0005524">
    <property type="term" value="F:ATP binding"/>
    <property type="evidence" value="ECO:0007669"/>
    <property type="project" value="UniProtKB-KW"/>
</dbReference>
<dbReference type="Proteomes" id="UP000694845">
    <property type="component" value="Unplaced"/>
</dbReference>
<dbReference type="Gene3D" id="3.80.10.10">
    <property type="entry name" value="Ribonuclease Inhibitor"/>
    <property type="match status" value="1"/>
</dbReference>
<proteinExistence type="predicted"/>
<evidence type="ECO:0000256" key="1">
    <source>
        <dbReference type="ARBA" id="ARBA00022741"/>
    </source>
</evidence>
<keyword evidence="1" id="KW-0547">Nucleotide-binding</keyword>
<dbReference type="Gene3D" id="1.10.533.10">
    <property type="entry name" value="Death Domain, Fas"/>
    <property type="match status" value="1"/>
</dbReference>
<feature type="region of interest" description="Disordered" evidence="3">
    <location>
        <begin position="150"/>
        <end position="184"/>
    </location>
</feature>
<feature type="domain" description="Death" evidence="4">
    <location>
        <begin position="9"/>
        <end position="94"/>
    </location>
</feature>
<dbReference type="PANTHER" id="PTHR46312">
    <property type="entry name" value="NACHT DOMAIN-CONTAINING PROTEIN"/>
    <property type="match status" value="1"/>
</dbReference>
<keyword evidence="6" id="KW-1185">Reference proteome</keyword>
<protein>
    <submittedName>
        <fullName evidence="7">Nucleotide-binding oligomerization domain-containing protein 2-like</fullName>
    </submittedName>
</protein>
<dbReference type="AlphaFoldDB" id="A0A8B7Z9F9"/>
<dbReference type="GO" id="GO:0007165">
    <property type="term" value="P:signal transduction"/>
    <property type="evidence" value="ECO:0007669"/>
    <property type="project" value="InterPro"/>
</dbReference>
<dbReference type="SUPFAM" id="SSF52540">
    <property type="entry name" value="P-loop containing nucleoside triphosphate hydrolases"/>
    <property type="match status" value="1"/>
</dbReference>
<dbReference type="SUPFAM" id="SSF47986">
    <property type="entry name" value="DEATH domain"/>
    <property type="match status" value="1"/>
</dbReference>
<organism evidence="6 7">
    <name type="scientific">Acanthaster planci</name>
    <name type="common">Crown-of-thorns starfish</name>
    <dbReference type="NCBI Taxonomy" id="133434"/>
    <lineage>
        <taxon>Eukaryota</taxon>
        <taxon>Metazoa</taxon>
        <taxon>Echinodermata</taxon>
        <taxon>Eleutherozoa</taxon>
        <taxon>Asterozoa</taxon>
        <taxon>Asteroidea</taxon>
        <taxon>Valvatacea</taxon>
        <taxon>Valvatida</taxon>
        <taxon>Acanthasteridae</taxon>
        <taxon>Acanthaster</taxon>
    </lineage>
</organism>
<reference evidence="7" key="1">
    <citation type="submission" date="2025-08" db="UniProtKB">
        <authorList>
            <consortium name="RefSeq"/>
        </authorList>
    </citation>
    <scope>IDENTIFICATION</scope>
</reference>
<dbReference type="RefSeq" id="XP_022102303.1">
    <property type="nucleotide sequence ID" value="XM_022246611.1"/>
</dbReference>
<dbReference type="PANTHER" id="PTHR46312:SF2">
    <property type="entry name" value="NUCLEOTIDE-BINDING OLIGOMERIZATION DOMAIN-CONTAINING PROTEIN 2-LIKE"/>
    <property type="match status" value="1"/>
</dbReference>
<accession>A0A8B7Z9F9</accession>
<evidence type="ECO:0000256" key="3">
    <source>
        <dbReference type="SAM" id="MobiDB-lite"/>
    </source>
</evidence>
<keyword evidence="2" id="KW-0067">ATP-binding</keyword>
<dbReference type="Pfam" id="PF05729">
    <property type="entry name" value="NACHT"/>
    <property type="match status" value="1"/>
</dbReference>
<dbReference type="Gene3D" id="3.40.50.300">
    <property type="entry name" value="P-loop containing nucleotide triphosphate hydrolases"/>
    <property type="match status" value="1"/>
</dbReference>
<dbReference type="KEGG" id="aplc:110985530"/>
<dbReference type="InterPro" id="IPR007111">
    <property type="entry name" value="NACHT_NTPase"/>
</dbReference>
<dbReference type="InterPro" id="IPR000488">
    <property type="entry name" value="Death_dom"/>
</dbReference>
<dbReference type="Pfam" id="PF00531">
    <property type="entry name" value="Death"/>
    <property type="match status" value="1"/>
</dbReference>
<dbReference type="OrthoDB" id="120976at2759"/>
<dbReference type="InterPro" id="IPR032675">
    <property type="entry name" value="LRR_dom_sf"/>
</dbReference>
<dbReference type="InterPro" id="IPR011029">
    <property type="entry name" value="DEATH-like_dom_sf"/>
</dbReference>
<evidence type="ECO:0000259" key="5">
    <source>
        <dbReference type="PROSITE" id="PS50837"/>
    </source>
</evidence>
<sequence length="922" mass="102857">MEPSRAPLDDIAVSILAGKLGKEWKQLALRIGVTAEKLDTIRANNPLHTINQIIEMLLTWRRMQGRDDDVVSILAEALKSVGRTDLAEEMLADQKTSTSSTNFDIRALRAELIEHYKNTTCKVPTHPLFPAWVRDMSEIYVDLYMADKNDQSHRQSPRSADPPERDSLQGSEKARLQSHGELVGLDGPGKYRVLLKGKPGSGKSTVIKKVTYDWSSLEDWEEEKSQSEAEAVKPHQEQPEKLRSSFSKFTLLFPLKLNKMINDTGIVDSICGQILARDTKVSKVGLKDYIESQQEKVLFLLDGLDELPASVFEEREGDNYLMDVLKGRALRRCCVIVTSRHHRASQLLKCYPHFACVEITGFAPKERDSYIKKYFASLQNQAQLISEMEASTSLRHLAEIPLLLLMMCLVWEAESGLPKRLTELYENVVEILLMHQATKHGVPLSNQSQLPHQLMNRLGQVALQGLLDSGGERLVFSADDFSQEDIVKACDIGLLISDTVAAGLKAESTVSFLHKSFQELCAAFYLAELAKTSKKQFKKYIKCITVDRVGDMEYLLRFCCGKSTQAAKMILRHVQKLEKHNLYFERSQSQRLRLMLAFEAGSKKLASFLSDVTSFPNLKGEDLLAANCFLQNVRCLTSVKKLSVECTSSTEMSLLMAMLSHTPNLQDLICHKGPQGTPGEETSVQIPCLRKLTTVYFFDNPASRSSGQTSSLVPRFISQQVNMTHIHLLGIDMHGWMGSLRPHARAVVSLSLTNSGLLTADINILCDILSGASSLKALTLSGNSLHGLFQNLVFIGPSLEMLELSKCGILDDDVESLAKLLSAAQSLKRLSLSNNNMHGRLNVLAPVVPHLDTLHLDYCGLKDSDADTLSMLLPSAENLRKLHLLHNDFGNTDDIKFMVCMKVPGDTYLLLSYDVFGWTSQL</sequence>
<dbReference type="OMA" id="PPIMFRG"/>
<gene>
    <name evidence="7" type="primary">LOC110985530</name>
</gene>
<evidence type="ECO:0000259" key="4">
    <source>
        <dbReference type="PROSITE" id="PS50017"/>
    </source>
</evidence>